<evidence type="ECO:0000313" key="3">
    <source>
        <dbReference type="EMBL" id="CAG9314356.1"/>
    </source>
</evidence>
<dbReference type="SUPFAM" id="SSF57997">
    <property type="entry name" value="Tropomyosin"/>
    <property type="match status" value="1"/>
</dbReference>
<comment type="caution">
    <text evidence="3">The sequence shown here is derived from an EMBL/GenBank/DDBJ whole genome shotgun (WGS) entry which is preliminary data.</text>
</comment>
<dbReference type="Proteomes" id="UP001162131">
    <property type="component" value="Unassembled WGS sequence"/>
</dbReference>
<feature type="coiled-coil region" evidence="1">
    <location>
        <begin position="51"/>
        <end position="113"/>
    </location>
</feature>
<evidence type="ECO:0000256" key="2">
    <source>
        <dbReference type="SAM" id="MobiDB-lite"/>
    </source>
</evidence>
<feature type="region of interest" description="Disordered" evidence="2">
    <location>
        <begin position="1"/>
        <end position="35"/>
    </location>
</feature>
<reference evidence="3" key="1">
    <citation type="submission" date="2021-09" db="EMBL/GenBank/DDBJ databases">
        <authorList>
            <consortium name="AG Swart"/>
            <person name="Singh M."/>
            <person name="Singh A."/>
            <person name="Seah K."/>
            <person name="Emmerich C."/>
        </authorList>
    </citation>
    <scope>NUCLEOTIDE SEQUENCE</scope>
    <source>
        <strain evidence="3">ATCC30299</strain>
    </source>
</reference>
<accession>A0AAU9IKT6</accession>
<keyword evidence="1" id="KW-0175">Coiled coil</keyword>
<sequence length="308" mass="35247">MSQAIENCPEPNIENDLENKESLSSQDSRDSLYDNYGLEKPENLIEYENAMDEVSIKLSKANEYVESLKQKKLLHQKELENLEQESESFLSENESAKQKIEAMEKDINQLQSSQKRTASTHASASISEQNFSIVSNDSSKSESNTVQALKAQIAELKKVFQNQEQALQKFQHIVHEANEDNEEFNNFLGDFENDRSKMSFMINSFALRKSMFVDGPSIIPMSPVLKADDDSSLFASSLLGIESDSELVDEDGTNNILINLSDEEEEVVRRPKKAETPVKIFKRERHIRRPRTLSEKMMFKSHLCLFHI</sequence>
<feature type="compositionally biased region" description="Basic and acidic residues" evidence="2">
    <location>
        <begin position="17"/>
        <end position="35"/>
    </location>
</feature>
<name>A0AAU9IKT6_9CILI</name>
<evidence type="ECO:0000256" key="1">
    <source>
        <dbReference type="SAM" id="Coils"/>
    </source>
</evidence>
<keyword evidence="4" id="KW-1185">Reference proteome</keyword>
<protein>
    <submittedName>
        <fullName evidence="3">Uncharacterized protein</fullName>
    </submittedName>
</protein>
<dbReference type="AlphaFoldDB" id="A0AAU9IKT6"/>
<dbReference type="EMBL" id="CAJZBQ010000012">
    <property type="protein sequence ID" value="CAG9314356.1"/>
    <property type="molecule type" value="Genomic_DNA"/>
</dbReference>
<gene>
    <name evidence="3" type="ORF">BSTOLATCC_MIC11364</name>
</gene>
<proteinExistence type="predicted"/>
<organism evidence="3 4">
    <name type="scientific">Blepharisma stoltei</name>
    <dbReference type="NCBI Taxonomy" id="1481888"/>
    <lineage>
        <taxon>Eukaryota</taxon>
        <taxon>Sar</taxon>
        <taxon>Alveolata</taxon>
        <taxon>Ciliophora</taxon>
        <taxon>Postciliodesmatophora</taxon>
        <taxon>Heterotrichea</taxon>
        <taxon>Heterotrichida</taxon>
        <taxon>Blepharismidae</taxon>
        <taxon>Blepharisma</taxon>
    </lineage>
</organism>
<feature type="coiled-coil region" evidence="1">
    <location>
        <begin position="139"/>
        <end position="180"/>
    </location>
</feature>
<evidence type="ECO:0000313" key="4">
    <source>
        <dbReference type="Proteomes" id="UP001162131"/>
    </source>
</evidence>